<organism evidence="1 2">
    <name type="scientific">Candidatus Magasanikbacteria bacterium CG10_big_fil_rev_8_21_14_0_10_36_32</name>
    <dbReference type="NCBI Taxonomy" id="1974646"/>
    <lineage>
        <taxon>Bacteria</taxon>
        <taxon>Candidatus Magasanikiibacteriota</taxon>
    </lineage>
</organism>
<accession>A0A2M6W5W4</accession>
<comment type="caution">
    <text evidence="1">The sequence shown here is derived from an EMBL/GenBank/DDBJ whole genome shotgun (WGS) entry which is preliminary data.</text>
</comment>
<sequence length="559" mass="65050">MLAFEYYKKLEKELSDRDDIVIKKYSLNYKKKKSVLWRIASRKIDKHDKIILIRAGIHGEEVVGPLTILHRINQIIDYIHQRGLKVIIYPLDNPTGFERGWRYNIDKDAGEAGNNDFLRYRLPNGKIVYDLKDKNIFKNWYWASDVKLKIKLPLESRLMLRLLKTEPLKQVAACLDLHQDYITPLKKPFAYHYAFGNLKIYDEIIRKIFKIIPVWKNAKIGAGFNMMVKKTGQAVQKALTEDLIKSDKNGFLVRHDGTLPDLFNRLGAQHCITVETSGATPLIKAEQVNLTWIFGITDLLSKQLIKAKKLLVIIPHSSVSRPKEIKKSWLSTRHNQFLYGKTAETDRGTDKLYDFRKTLNNQQLVFPYSQVYLNVVRNPAIIDSVVPNFIRGIAVYKKPLDRKFRKKLLKKYFLPFYKKVSVIDKTLIFNGHSTVSGHSSLGKEKLQHDVVLSSYQIDKGKRVYFAPDKYLNFYIKELKKRMPSLKIGKNNIYSSVYDHICAKFGWNGNFTLNRVPVIHQETDESLYIKNNRIDDKKLERLQKVFAESLLATINHFNNA</sequence>
<dbReference type="SUPFAM" id="SSF53187">
    <property type="entry name" value="Zn-dependent exopeptidases"/>
    <property type="match status" value="2"/>
</dbReference>
<dbReference type="Pfam" id="PF05013">
    <property type="entry name" value="FGase"/>
    <property type="match status" value="1"/>
</dbReference>
<gene>
    <name evidence="1" type="ORF">COU29_02910</name>
</gene>
<dbReference type="InterPro" id="IPR007709">
    <property type="entry name" value="N-FG_amidohydro"/>
</dbReference>
<name>A0A2M6W5W4_9BACT</name>
<dbReference type="AlphaFoldDB" id="A0A2M6W5W4"/>
<protein>
    <recommendedName>
        <fullName evidence="3">Peptidase M14 carboxypeptidase A domain-containing protein</fullName>
    </recommendedName>
</protein>
<dbReference type="Gene3D" id="3.40.630.10">
    <property type="entry name" value="Zn peptidases"/>
    <property type="match status" value="1"/>
</dbReference>
<dbReference type="Proteomes" id="UP000231426">
    <property type="component" value="Unassembled WGS sequence"/>
</dbReference>
<dbReference type="EMBL" id="PFBV01000004">
    <property type="protein sequence ID" value="PIT88197.1"/>
    <property type="molecule type" value="Genomic_DNA"/>
</dbReference>
<reference evidence="2" key="1">
    <citation type="submission" date="2017-09" db="EMBL/GenBank/DDBJ databases">
        <title>Depth-based differentiation of microbial function through sediment-hosted aquifers and enrichment of novel symbionts in the deep terrestrial subsurface.</title>
        <authorList>
            <person name="Probst A.J."/>
            <person name="Ladd B."/>
            <person name="Jarett J.K."/>
            <person name="Geller-Mcgrath D.E."/>
            <person name="Sieber C.M.K."/>
            <person name="Emerson J.B."/>
            <person name="Anantharaman K."/>
            <person name="Thomas B.C."/>
            <person name="Malmstrom R."/>
            <person name="Stieglmeier M."/>
            <person name="Klingl A."/>
            <person name="Woyke T."/>
            <person name="Ryan C.M."/>
            <person name="Banfield J.F."/>
        </authorList>
    </citation>
    <scope>NUCLEOTIDE SEQUENCE [LARGE SCALE GENOMIC DNA]</scope>
</reference>
<evidence type="ECO:0008006" key="3">
    <source>
        <dbReference type="Google" id="ProtNLM"/>
    </source>
</evidence>
<evidence type="ECO:0000313" key="1">
    <source>
        <dbReference type="EMBL" id="PIT88197.1"/>
    </source>
</evidence>
<evidence type="ECO:0000313" key="2">
    <source>
        <dbReference type="Proteomes" id="UP000231426"/>
    </source>
</evidence>
<proteinExistence type="predicted"/>
<dbReference type="Gene3D" id="3.40.630.40">
    <property type="entry name" value="Zn-dependent exopeptidases"/>
    <property type="match status" value="1"/>
</dbReference>